<dbReference type="Proteomes" id="UP000076878">
    <property type="component" value="Unassembled WGS sequence"/>
</dbReference>
<evidence type="ECO:0000256" key="3">
    <source>
        <dbReference type="PIRNR" id="PIRNR002070"/>
    </source>
</evidence>
<dbReference type="InterPro" id="IPR012340">
    <property type="entry name" value="NA-bd_OB-fold"/>
</dbReference>
<name>A0A143Y8A7_9LACT</name>
<keyword evidence="7" id="KW-1185">Reference proteome</keyword>
<dbReference type="AlphaFoldDB" id="A0A143Y8A7"/>
<evidence type="ECO:0000256" key="2">
    <source>
        <dbReference type="HAMAP-Rule" id="MF_00984"/>
    </source>
</evidence>
<dbReference type="Pfam" id="PF00436">
    <property type="entry name" value="SSB"/>
    <property type="match status" value="1"/>
</dbReference>
<sequence length="111" mass="12603">MNQVSLIGRLVRPIQVQHVNGERQVCNNTLAVQRIRKADEGQPQADFIPVVFWGATANLLEQYCAKGNQIGVNGHLVSRSYVNKQEQHVYVVELVVEELYFVEAKREQEAV</sequence>
<dbReference type="RefSeq" id="WP_068620945.1">
    <property type="nucleotide sequence ID" value="NZ_FJNB01000002.1"/>
</dbReference>
<evidence type="ECO:0000313" key="5">
    <source>
        <dbReference type="EMBL" id="SEJ30551.1"/>
    </source>
</evidence>
<keyword evidence="1 2" id="KW-0238">DNA-binding</keyword>
<dbReference type="PANTHER" id="PTHR10302">
    <property type="entry name" value="SINGLE-STRANDED DNA-BINDING PROTEIN"/>
    <property type="match status" value="1"/>
</dbReference>
<reference evidence="5 7" key="2">
    <citation type="submission" date="2016-10" db="EMBL/GenBank/DDBJ databases">
        <authorList>
            <person name="Varghese N."/>
            <person name="Submissions S."/>
        </authorList>
    </citation>
    <scope>NUCLEOTIDE SEQUENCE [LARGE SCALE GENOMIC DNA]</scope>
    <source>
        <strain evidence="5 7">DSM 22150</strain>
    </source>
</reference>
<dbReference type="Proteomes" id="UP000199280">
    <property type="component" value="Unassembled WGS sequence"/>
</dbReference>
<evidence type="ECO:0000313" key="6">
    <source>
        <dbReference type="Proteomes" id="UP000076878"/>
    </source>
</evidence>
<protein>
    <recommendedName>
        <fullName evidence="2 3">Single-stranded DNA-binding protein</fullName>
        <shortName evidence="2">SSB</shortName>
    </recommendedName>
</protein>
<dbReference type="NCBIfam" id="TIGR00621">
    <property type="entry name" value="ssb"/>
    <property type="match status" value="1"/>
</dbReference>
<dbReference type="EMBL" id="FJNB01000002">
    <property type="protein sequence ID" value="CZQ84370.1"/>
    <property type="molecule type" value="Genomic_DNA"/>
</dbReference>
<evidence type="ECO:0000313" key="4">
    <source>
        <dbReference type="EMBL" id="CZQ84370.1"/>
    </source>
</evidence>
<dbReference type="GO" id="GO:0009295">
    <property type="term" value="C:nucleoid"/>
    <property type="evidence" value="ECO:0007669"/>
    <property type="project" value="TreeGrafter"/>
</dbReference>
<evidence type="ECO:0000256" key="1">
    <source>
        <dbReference type="ARBA" id="ARBA00023125"/>
    </source>
</evidence>
<dbReference type="InterPro" id="IPR011344">
    <property type="entry name" value="ssDNA-bd"/>
</dbReference>
<dbReference type="GO" id="GO:0006260">
    <property type="term" value="P:DNA replication"/>
    <property type="evidence" value="ECO:0007669"/>
    <property type="project" value="InterPro"/>
</dbReference>
<dbReference type="EMBL" id="FNYT01000011">
    <property type="protein sequence ID" value="SEJ30551.1"/>
    <property type="molecule type" value="Genomic_DNA"/>
</dbReference>
<dbReference type="GO" id="GO:0003697">
    <property type="term" value="F:single-stranded DNA binding"/>
    <property type="evidence" value="ECO:0007669"/>
    <property type="project" value="UniProtKB-UniRule"/>
</dbReference>
<dbReference type="InterPro" id="IPR000424">
    <property type="entry name" value="Primosome_PriB/ssb"/>
</dbReference>
<comment type="subunit">
    <text evidence="2">Homotetramer.</text>
</comment>
<dbReference type="PROSITE" id="PS50935">
    <property type="entry name" value="SSB"/>
    <property type="match status" value="1"/>
</dbReference>
<evidence type="ECO:0000313" key="7">
    <source>
        <dbReference type="Proteomes" id="UP000199280"/>
    </source>
</evidence>
<proteinExistence type="inferred from homology"/>
<comment type="caution">
    <text evidence="2">Lacks conserved residue(s) required for the propagation of feature annotation.</text>
</comment>
<dbReference type="PANTHER" id="PTHR10302:SF27">
    <property type="entry name" value="SINGLE-STRANDED DNA-BINDING PROTEIN"/>
    <property type="match status" value="1"/>
</dbReference>
<organism evidence="4 6">
    <name type="scientific">Trichococcus ilyis</name>
    <dbReference type="NCBI Taxonomy" id="640938"/>
    <lineage>
        <taxon>Bacteria</taxon>
        <taxon>Bacillati</taxon>
        <taxon>Bacillota</taxon>
        <taxon>Bacilli</taxon>
        <taxon>Lactobacillales</taxon>
        <taxon>Carnobacteriaceae</taxon>
        <taxon>Trichococcus</taxon>
    </lineage>
</organism>
<gene>
    <name evidence="5" type="ORF">SAMN05216375_1114</name>
    <name evidence="4" type="ORF">TR210_350</name>
</gene>
<dbReference type="STRING" id="640938.TR210_350"/>
<dbReference type="Gene3D" id="2.40.50.140">
    <property type="entry name" value="Nucleic acid-binding proteins"/>
    <property type="match status" value="1"/>
</dbReference>
<accession>A0A143Y8A7</accession>
<dbReference type="PIRSF" id="PIRSF002070">
    <property type="entry name" value="SSB"/>
    <property type="match status" value="1"/>
</dbReference>
<reference evidence="4 6" key="1">
    <citation type="submission" date="2016-02" db="EMBL/GenBank/DDBJ databases">
        <authorList>
            <person name="Wen L."/>
            <person name="He K."/>
            <person name="Yang H."/>
        </authorList>
    </citation>
    <scope>NUCLEOTIDE SEQUENCE [LARGE SCALE GENOMIC DNA]</scope>
    <source>
        <strain evidence="4">Trichococcus_R210</strain>
    </source>
</reference>
<dbReference type="CDD" id="cd04496">
    <property type="entry name" value="SSB_OBF"/>
    <property type="match status" value="1"/>
</dbReference>
<dbReference type="SUPFAM" id="SSF50249">
    <property type="entry name" value="Nucleic acid-binding proteins"/>
    <property type="match status" value="1"/>
</dbReference>
<dbReference type="HAMAP" id="MF_00984">
    <property type="entry name" value="SSB"/>
    <property type="match status" value="1"/>
</dbReference>
<dbReference type="OrthoDB" id="9809878at2"/>